<proteinExistence type="predicted"/>
<dbReference type="InterPro" id="IPR052336">
    <property type="entry name" value="MlaD_Phospholipid_Transporter"/>
</dbReference>
<evidence type="ECO:0000313" key="4">
    <source>
        <dbReference type="Proteomes" id="UP000604001"/>
    </source>
</evidence>
<feature type="domain" description="Mammalian cell entry C-terminal" evidence="2">
    <location>
        <begin position="113"/>
        <end position="307"/>
    </location>
</feature>
<organism evidence="3 4">
    <name type="scientific">Nocardioides deserti</name>
    <dbReference type="NCBI Taxonomy" id="1588644"/>
    <lineage>
        <taxon>Bacteria</taxon>
        <taxon>Bacillati</taxon>
        <taxon>Actinomycetota</taxon>
        <taxon>Actinomycetes</taxon>
        <taxon>Propionibacteriales</taxon>
        <taxon>Nocardioidaceae</taxon>
        <taxon>Nocardioides</taxon>
    </lineage>
</organism>
<dbReference type="Proteomes" id="UP000604001">
    <property type="component" value="Unassembled WGS sequence"/>
</dbReference>
<dbReference type="NCBIfam" id="TIGR00996">
    <property type="entry name" value="Mtu_fam_mce"/>
    <property type="match status" value="1"/>
</dbReference>
<dbReference type="InterPro" id="IPR003399">
    <property type="entry name" value="Mce/MlaD"/>
</dbReference>
<dbReference type="PANTHER" id="PTHR33371">
    <property type="entry name" value="INTERMEMBRANE PHOSPHOLIPID TRANSPORT SYSTEM BINDING PROTEIN MLAD-RELATED"/>
    <property type="match status" value="1"/>
</dbReference>
<evidence type="ECO:0000259" key="1">
    <source>
        <dbReference type="Pfam" id="PF02470"/>
    </source>
</evidence>
<name>A0ABR6U566_9ACTN</name>
<dbReference type="InterPro" id="IPR005693">
    <property type="entry name" value="Mce"/>
</dbReference>
<dbReference type="PANTHER" id="PTHR33371:SF4">
    <property type="entry name" value="INTERMEMBRANE PHOSPHOLIPID TRANSPORT SYSTEM BINDING PROTEIN MLAD"/>
    <property type="match status" value="1"/>
</dbReference>
<dbReference type="Pfam" id="PF11887">
    <property type="entry name" value="Mce4_CUP1"/>
    <property type="match status" value="1"/>
</dbReference>
<dbReference type="RefSeq" id="WP_186344249.1">
    <property type="nucleotide sequence ID" value="NZ_BMMR01000001.1"/>
</dbReference>
<accession>A0ABR6U566</accession>
<dbReference type="Pfam" id="PF02470">
    <property type="entry name" value="MlaD"/>
    <property type="match status" value="1"/>
</dbReference>
<sequence length="388" mass="40110">MPRITMKAAGGLVAALLLLGTVLVLVDGDSGRKTVTAHFARAVSVFVGTEVRILGVPVGEVTAVVPEGESVRVEMEYDDAYDVPKDARAVIVTPTLVADRFIQLTPVHTSGPVMADGADIPLAETASPVELDRIYESLSTLANALGPNGANRNGSLDTLLASGAEALGGQGRTANQLVRDLSAAATTFGDNSGDLFGTVKQLDAFTRTLARNDDLVDEFMGDLGRATEQLSGEREELGAALEALAGAVGTVEAFVKDNRKALVGEVEDLTDVLDVLVAEKESLTQAIEKGPLGLGNLALGFDTKTGSQNARIQVGPNVEDLDGFLCAVVNNAGVPAAKTVCKLLESLLEPLGLALPTGPARSAAPDTRVPGEAVPAMDLRELLGGGPR</sequence>
<evidence type="ECO:0000313" key="3">
    <source>
        <dbReference type="EMBL" id="MBC2958976.1"/>
    </source>
</evidence>
<dbReference type="InterPro" id="IPR024516">
    <property type="entry name" value="Mce_C"/>
</dbReference>
<dbReference type="EMBL" id="JACMYC010000001">
    <property type="protein sequence ID" value="MBC2958976.1"/>
    <property type="molecule type" value="Genomic_DNA"/>
</dbReference>
<protein>
    <submittedName>
        <fullName evidence="3">MCE family protein</fullName>
    </submittedName>
</protein>
<feature type="domain" description="Mce/MlaD" evidence="1">
    <location>
        <begin position="33"/>
        <end position="106"/>
    </location>
</feature>
<comment type="caution">
    <text evidence="3">The sequence shown here is derived from an EMBL/GenBank/DDBJ whole genome shotgun (WGS) entry which is preliminary data.</text>
</comment>
<keyword evidence="4" id="KW-1185">Reference proteome</keyword>
<reference evidence="3 4" key="1">
    <citation type="submission" date="2020-08" db="EMBL/GenBank/DDBJ databases">
        <title>novel species in genus Nocardioides.</title>
        <authorList>
            <person name="Zhang G."/>
        </authorList>
    </citation>
    <scope>NUCLEOTIDE SEQUENCE [LARGE SCALE GENOMIC DNA]</scope>
    <source>
        <strain evidence="3 4">SC8A-24</strain>
    </source>
</reference>
<evidence type="ECO:0000259" key="2">
    <source>
        <dbReference type="Pfam" id="PF11887"/>
    </source>
</evidence>
<gene>
    <name evidence="3" type="ORF">H7344_01545</name>
</gene>